<keyword evidence="5" id="KW-0819">tRNA processing</keyword>
<evidence type="ECO:0000256" key="10">
    <source>
        <dbReference type="ARBA" id="ARBA00032441"/>
    </source>
</evidence>
<keyword evidence="8" id="KW-0067">ATP-binding</keyword>
<dbReference type="GO" id="GO:0002949">
    <property type="term" value="P:tRNA threonylcarbamoyladenosine modification"/>
    <property type="evidence" value="ECO:0007669"/>
    <property type="project" value="InterPro"/>
</dbReference>
<dbReference type="GO" id="GO:0005737">
    <property type="term" value="C:cytoplasm"/>
    <property type="evidence" value="ECO:0007669"/>
    <property type="project" value="UniProtKB-SubCell"/>
</dbReference>
<dbReference type="PANTHER" id="PTHR33540:SF2">
    <property type="entry name" value="TRNA THREONYLCARBAMOYLADENOSINE BIOSYNTHESIS PROTEIN TSAE"/>
    <property type="match status" value="1"/>
</dbReference>
<dbReference type="Gene3D" id="3.40.50.300">
    <property type="entry name" value="P-loop containing nucleotide triphosphate hydrolases"/>
    <property type="match status" value="1"/>
</dbReference>
<evidence type="ECO:0000313" key="12">
    <source>
        <dbReference type="Proteomes" id="UP000002420"/>
    </source>
</evidence>
<dbReference type="eggNOG" id="COG0802">
    <property type="taxonomic scope" value="Bacteria"/>
</dbReference>
<keyword evidence="6" id="KW-0479">Metal-binding</keyword>
<evidence type="ECO:0000313" key="11">
    <source>
        <dbReference type="EMBL" id="ACD96244.1"/>
    </source>
</evidence>
<evidence type="ECO:0000256" key="7">
    <source>
        <dbReference type="ARBA" id="ARBA00022741"/>
    </source>
</evidence>
<evidence type="ECO:0000256" key="3">
    <source>
        <dbReference type="ARBA" id="ARBA00019010"/>
    </source>
</evidence>
<gene>
    <name evidence="11" type="ordered locus">Glov_2530</name>
</gene>
<proteinExistence type="inferred from homology"/>
<evidence type="ECO:0000256" key="9">
    <source>
        <dbReference type="ARBA" id="ARBA00022842"/>
    </source>
</evidence>
<evidence type="ECO:0000256" key="1">
    <source>
        <dbReference type="ARBA" id="ARBA00004496"/>
    </source>
</evidence>
<evidence type="ECO:0000256" key="2">
    <source>
        <dbReference type="ARBA" id="ARBA00007599"/>
    </source>
</evidence>
<keyword evidence="7" id="KW-0547">Nucleotide-binding</keyword>
<organism evidence="11 12">
    <name type="scientific">Trichlorobacter lovleyi (strain ATCC BAA-1151 / DSM 17278 / SZ)</name>
    <name type="common">Geobacter lovleyi</name>
    <dbReference type="NCBI Taxonomy" id="398767"/>
    <lineage>
        <taxon>Bacteria</taxon>
        <taxon>Pseudomonadati</taxon>
        <taxon>Thermodesulfobacteriota</taxon>
        <taxon>Desulfuromonadia</taxon>
        <taxon>Geobacterales</taxon>
        <taxon>Geobacteraceae</taxon>
        <taxon>Trichlorobacter</taxon>
    </lineage>
</organism>
<dbReference type="Pfam" id="PF02367">
    <property type="entry name" value="TsaE"/>
    <property type="match status" value="1"/>
</dbReference>
<dbReference type="GO" id="GO:0046872">
    <property type="term" value="F:metal ion binding"/>
    <property type="evidence" value="ECO:0007669"/>
    <property type="project" value="UniProtKB-KW"/>
</dbReference>
<dbReference type="STRING" id="398767.Glov_2530"/>
<dbReference type="KEGG" id="glo:Glov_2530"/>
<dbReference type="OrthoDB" id="9799110at2"/>
<dbReference type="InterPro" id="IPR003442">
    <property type="entry name" value="T6A_TsaE"/>
</dbReference>
<dbReference type="RefSeq" id="WP_012470576.1">
    <property type="nucleotide sequence ID" value="NC_010814.1"/>
</dbReference>
<keyword evidence="4" id="KW-0963">Cytoplasm</keyword>
<dbReference type="NCBIfam" id="TIGR00150">
    <property type="entry name" value="T6A_YjeE"/>
    <property type="match status" value="1"/>
</dbReference>
<dbReference type="Proteomes" id="UP000002420">
    <property type="component" value="Chromosome"/>
</dbReference>
<accession>B3E697</accession>
<dbReference type="HOGENOM" id="CLU_087829_3_0_7"/>
<dbReference type="PANTHER" id="PTHR33540">
    <property type="entry name" value="TRNA THREONYLCARBAMOYLADENOSINE BIOSYNTHESIS PROTEIN TSAE"/>
    <property type="match status" value="1"/>
</dbReference>
<reference evidence="11 12" key="1">
    <citation type="submission" date="2008-05" db="EMBL/GenBank/DDBJ databases">
        <title>Complete sequence of chromosome of Geobacter lovleyi SZ.</title>
        <authorList>
            <consortium name="US DOE Joint Genome Institute"/>
            <person name="Lucas S."/>
            <person name="Copeland A."/>
            <person name="Lapidus A."/>
            <person name="Glavina del Rio T."/>
            <person name="Dalin E."/>
            <person name="Tice H."/>
            <person name="Bruce D."/>
            <person name="Goodwin L."/>
            <person name="Pitluck S."/>
            <person name="Chertkov O."/>
            <person name="Meincke L."/>
            <person name="Brettin T."/>
            <person name="Detter J.C."/>
            <person name="Han C."/>
            <person name="Tapia R."/>
            <person name="Kuske C.R."/>
            <person name="Schmutz J."/>
            <person name="Larimer F."/>
            <person name="Land M."/>
            <person name="Hauser L."/>
            <person name="Kyrpides N."/>
            <person name="Mikhailova N."/>
            <person name="Sung Y."/>
            <person name="Fletcher K.E."/>
            <person name="Ritalahti K.M."/>
            <person name="Loeffler F.E."/>
            <person name="Richardson P."/>
        </authorList>
    </citation>
    <scope>NUCLEOTIDE SEQUENCE [LARGE SCALE GENOMIC DNA]</scope>
    <source>
        <strain evidence="12">ATCC BAA-1151 / DSM 17278 / SZ</strain>
    </source>
</reference>
<protein>
    <recommendedName>
        <fullName evidence="3">tRNA threonylcarbamoyladenosine biosynthesis protein TsaE</fullName>
    </recommendedName>
    <alternativeName>
        <fullName evidence="10">t(6)A37 threonylcarbamoyladenosine biosynthesis protein TsaE</fullName>
    </alternativeName>
</protein>
<evidence type="ECO:0000256" key="4">
    <source>
        <dbReference type="ARBA" id="ARBA00022490"/>
    </source>
</evidence>
<dbReference type="EMBL" id="CP001089">
    <property type="protein sequence ID" value="ACD96244.1"/>
    <property type="molecule type" value="Genomic_DNA"/>
</dbReference>
<dbReference type="InterPro" id="IPR027417">
    <property type="entry name" value="P-loop_NTPase"/>
</dbReference>
<keyword evidence="9" id="KW-0460">Magnesium</keyword>
<comment type="similarity">
    <text evidence="2">Belongs to the TsaE family.</text>
</comment>
<name>B3E697_TRIL1</name>
<dbReference type="GO" id="GO:0005524">
    <property type="term" value="F:ATP binding"/>
    <property type="evidence" value="ECO:0007669"/>
    <property type="project" value="UniProtKB-KW"/>
</dbReference>
<evidence type="ECO:0000256" key="5">
    <source>
        <dbReference type="ARBA" id="ARBA00022694"/>
    </source>
</evidence>
<keyword evidence="12" id="KW-1185">Reference proteome</keyword>
<dbReference type="AlphaFoldDB" id="B3E697"/>
<comment type="subcellular location">
    <subcellularLocation>
        <location evidence="1">Cytoplasm</location>
    </subcellularLocation>
</comment>
<evidence type="ECO:0000256" key="8">
    <source>
        <dbReference type="ARBA" id="ARBA00022840"/>
    </source>
</evidence>
<sequence length="176" mass="18735">MPCPATSLVVETGSPEQTEAVGTSLGRLLEPGDVVTLSGELGGGKTCFVRGVVASLAPAGKELVASPTFAILNEYPGQPPVLHYDCYRLRGSDDAVELGIEEQLCGDTVCLIEWPERIAAVLPDDRLEVLFEYAGDTRRCITFLSHGCRGAKLLAQLAAIADSCKKPLSEEQRSAM</sequence>
<evidence type="ECO:0000256" key="6">
    <source>
        <dbReference type="ARBA" id="ARBA00022723"/>
    </source>
</evidence>
<dbReference type="SUPFAM" id="SSF52540">
    <property type="entry name" value="P-loop containing nucleoside triphosphate hydrolases"/>
    <property type="match status" value="1"/>
</dbReference>